<keyword evidence="10" id="KW-1185">Reference proteome</keyword>
<evidence type="ECO:0000256" key="4">
    <source>
        <dbReference type="ARBA" id="ARBA00023172"/>
    </source>
</evidence>
<evidence type="ECO:0000256" key="3">
    <source>
        <dbReference type="ARBA" id="ARBA00023125"/>
    </source>
</evidence>
<feature type="compositionally biased region" description="Basic and acidic residues" evidence="6">
    <location>
        <begin position="121"/>
        <end position="132"/>
    </location>
</feature>
<feature type="region of interest" description="Disordered" evidence="6">
    <location>
        <begin position="121"/>
        <end position="158"/>
    </location>
</feature>
<evidence type="ECO:0000256" key="5">
    <source>
        <dbReference type="PROSITE-ProRule" id="PRU01248"/>
    </source>
</evidence>
<comment type="similarity">
    <text evidence="1">Belongs to the 'phage' integrase family.</text>
</comment>
<dbReference type="InterPro" id="IPR013762">
    <property type="entry name" value="Integrase-like_cat_sf"/>
</dbReference>
<proteinExistence type="inferred from homology"/>
<keyword evidence="2" id="KW-0229">DNA integration</keyword>
<protein>
    <submittedName>
        <fullName evidence="9">Site-specific integrase</fullName>
    </submittedName>
</protein>
<evidence type="ECO:0000313" key="9">
    <source>
        <dbReference type="EMBL" id="MEE1976169.1"/>
    </source>
</evidence>
<evidence type="ECO:0000256" key="2">
    <source>
        <dbReference type="ARBA" id="ARBA00022908"/>
    </source>
</evidence>
<keyword evidence="4" id="KW-0233">DNA recombination</keyword>
<dbReference type="Proteomes" id="UP001356308">
    <property type="component" value="Unassembled WGS sequence"/>
</dbReference>
<evidence type="ECO:0000256" key="1">
    <source>
        <dbReference type="ARBA" id="ARBA00008857"/>
    </source>
</evidence>
<evidence type="ECO:0000313" key="10">
    <source>
        <dbReference type="Proteomes" id="UP001356308"/>
    </source>
</evidence>
<dbReference type="SUPFAM" id="SSF56349">
    <property type="entry name" value="DNA breaking-rejoining enzymes"/>
    <property type="match status" value="1"/>
</dbReference>
<dbReference type="PROSITE" id="PS51898">
    <property type="entry name" value="TYR_RECOMBINASE"/>
    <property type="match status" value="1"/>
</dbReference>
<dbReference type="InterPro" id="IPR050090">
    <property type="entry name" value="Tyrosine_recombinase_XerCD"/>
</dbReference>
<gene>
    <name evidence="9" type="ORF">V1I91_08815</name>
</gene>
<dbReference type="PANTHER" id="PTHR30349:SF41">
    <property type="entry name" value="INTEGRASE_RECOMBINASE PROTEIN MJ0367-RELATED"/>
    <property type="match status" value="1"/>
</dbReference>
<keyword evidence="3 5" id="KW-0238">DNA-binding</keyword>
<evidence type="ECO:0000259" key="7">
    <source>
        <dbReference type="PROSITE" id="PS51898"/>
    </source>
</evidence>
<organism evidence="9 10">
    <name type="scientific">Maribacter cobaltidurans</name>
    <dbReference type="NCBI Taxonomy" id="1178778"/>
    <lineage>
        <taxon>Bacteria</taxon>
        <taxon>Pseudomonadati</taxon>
        <taxon>Bacteroidota</taxon>
        <taxon>Flavobacteriia</taxon>
        <taxon>Flavobacteriales</taxon>
        <taxon>Flavobacteriaceae</taxon>
        <taxon>Maribacter</taxon>
    </lineage>
</organism>
<dbReference type="InterPro" id="IPR002104">
    <property type="entry name" value="Integrase_catalytic"/>
</dbReference>
<dbReference type="RefSeq" id="WP_272650880.1">
    <property type="nucleotide sequence ID" value="NZ_JAZDDG010000003.1"/>
</dbReference>
<dbReference type="Gene3D" id="1.10.150.130">
    <property type="match status" value="1"/>
</dbReference>
<dbReference type="Gene3D" id="1.10.443.10">
    <property type="entry name" value="Intergrase catalytic core"/>
    <property type="match status" value="1"/>
</dbReference>
<dbReference type="InterPro" id="IPR011010">
    <property type="entry name" value="DNA_brk_join_enz"/>
</dbReference>
<feature type="domain" description="Core-binding (CB)" evidence="8">
    <location>
        <begin position="169"/>
        <end position="248"/>
    </location>
</feature>
<dbReference type="PANTHER" id="PTHR30349">
    <property type="entry name" value="PHAGE INTEGRASE-RELATED"/>
    <property type="match status" value="1"/>
</dbReference>
<comment type="caution">
    <text evidence="9">The sequence shown here is derived from an EMBL/GenBank/DDBJ whole genome shotgun (WGS) entry which is preliminary data.</text>
</comment>
<name>A0ABU7ITE8_9FLAO</name>
<reference evidence="9 10" key="1">
    <citation type="submission" date="2024-01" db="EMBL/GenBank/DDBJ databases">
        <title>Maribacter spp. originated from different algae showed divergent polysaccharides utilization ability.</title>
        <authorList>
            <person name="Wang H."/>
            <person name="Wu Y."/>
        </authorList>
    </citation>
    <scope>NUCLEOTIDE SEQUENCE [LARGE SCALE GENOMIC DNA]</scope>
    <source>
        <strain evidence="9 10">PR1</strain>
    </source>
</reference>
<evidence type="ECO:0000256" key="6">
    <source>
        <dbReference type="SAM" id="MobiDB-lite"/>
    </source>
</evidence>
<evidence type="ECO:0000259" key="8">
    <source>
        <dbReference type="PROSITE" id="PS51900"/>
    </source>
</evidence>
<dbReference type="InterPro" id="IPR010998">
    <property type="entry name" value="Integrase_recombinase_N"/>
</dbReference>
<accession>A0ABU7ITE8</accession>
<feature type="domain" description="Tyr recombinase" evidence="7">
    <location>
        <begin position="269"/>
        <end position="455"/>
    </location>
</feature>
<dbReference type="EMBL" id="JAZDDG010000003">
    <property type="protein sequence ID" value="MEE1976169.1"/>
    <property type="molecule type" value="Genomic_DNA"/>
</dbReference>
<sequence>MSMISLLLQNEYEKAYVFRMKVNFSEPKIYTGGVDVSKWSTLSRKEQNDALDKPWYVYYSFRNPETGKMIRQGQIKGGANKFKTKKERYQFLAILRNNLHQLLAMGFNPYSDNSELIHKIEGEPNHKKEHSETKKRKPKSERAKSIISKNSKPKIQKPVDNGMEIHKAMEFGLQIKKNTLSANSYPKFKNHITRFQKWLRSERPDLKGIREIDKKIIVAYLNSMLSTSSSRNRNNGRTCLSSLFTTLENNEIIEENFIKKINVLKTKPKRNKTYTPEQLERLEKYMKENDPLLLLYVYFVSYNMLRPVEVCRLRVSDIDKADKKLYIRAKNKPVKIKIIPDILLSKLPDLSVMQPDHFLFTPYGFGEPWNLKEVDRRNYFSRRFKKIKDIFKLGDEYGLYSYRHTNIGMMYREMSKSMSPMEVKSKLMLITGHTTLIALEKYLRDIDAELPMDYSGYLDPDYYKNLTDKS</sequence>
<dbReference type="PROSITE" id="PS51900">
    <property type="entry name" value="CB"/>
    <property type="match status" value="1"/>
</dbReference>
<dbReference type="InterPro" id="IPR044068">
    <property type="entry name" value="CB"/>
</dbReference>